<feature type="compositionally biased region" description="Polar residues" evidence="1">
    <location>
        <begin position="159"/>
        <end position="171"/>
    </location>
</feature>
<feature type="compositionally biased region" description="Basic and acidic residues" evidence="1">
    <location>
        <begin position="14"/>
        <end position="24"/>
    </location>
</feature>
<feature type="compositionally biased region" description="Acidic residues" evidence="1">
    <location>
        <begin position="62"/>
        <end position="75"/>
    </location>
</feature>
<name>A0AAD8B940_BIOPF</name>
<accession>A0AAD8B940</accession>
<feature type="region of interest" description="Disordered" evidence="1">
    <location>
        <begin position="59"/>
        <end position="119"/>
    </location>
</feature>
<keyword evidence="3" id="KW-1185">Reference proteome</keyword>
<sequence>SKVPASDQFMEFPKLTRDRTPQHLHMDMESQYLSVDETKRPRANSDPVGLHLHIVPEITVTGEDDQDPLSLEETDSYLIPPSPRRRANTCPEDMFLARKGRPPTPPPVAPHTTRSRTGKRFSFNFTARDLNGVSFAHHKLSKVAEDVVDSGLDKKGTKESSTLQHHSAPVQ</sequence>
<gene>
    <name evidence="2" type="ORF">Bpfe_021575</name>
</gene>
<protein>
    <submittedName>
        <fullName evidence="2">Uncharacterized protein</fullName>
    </submittedName>
</protein>
<feature type="non-terminal residue" evidence="2">
    <location>
        <position position="1"/>
    </location>
</feature>
<dbReference type="EMBL" id="JASAOG010000131">
    <property type="protein sequence ID" value="KAK0048990.1"/>
    <property type="molecule type" value="Genomic_DNA"/>
</dbReference>
<proteinExistence type="predicted"/>
<feature type="region of interest" description="Disordered" evidence="1">
    <location>
        <begin position="1"/>
        <end position="24"/>
    </location>
</feature>
<evidence type="ECO:0000313" key="3">
    <source>
        <dbReference type="Proteomes" id="UP001233172"/>
    </source>
</evidence>
<feature type="region of interest" description="Disordered" evidence="1">
    <location>
        <begin position="148"/>
        <end position="171"/>
    </location>
</feature>
<organism evidence="2 3">
    <name type="scientific">Biomphalaria pfeifferi</name>
    <name type="common">Bloodfluke planorb</name>
    <name type="synonym">Freshwater snail</name>
    <dbReference type="NCBI Taxonomy" id="112525"/>
    <lineage>
        <taxon>Eukaryota</taxon>
        <taxon>Metazoa</taxon>
        <taxon>Spiralia</taxon>
        <taxon>Lophotrochozoa</taxon>
        <taxon>Mollusca</taxon>
        <taxon>Gastropoda</taxon>
        <taxon>Heterobranchia</taxon>
        <taxon>Euthyneura</taxon>
        <taxon>Panpulmonata</taxon>
        <taxon>Hygrophila</taxon>
        <taxon>Lymnaeoidea</taxon>
        <taxon>Planorbidae</taxon>
        <taxon>Biomphalaria</taxon>
    </lineage>
</organism>
<evidence type="ECO:0000313" key="2">
    <source>
        <dbReference type="EMBL" id="KAK0048990.1"/>
    </source>
</evidence>
<comment type="caution">
    <text evidence="2">The sequence shown here is derived from an EMBL/GenBank/DDBJ whole genome shotgun (WGS) entry which is preliminary data.</text>
</comment>
<evidence type="ECO:0000256" key="1">
    <source>
        <dbReference type="SAM" id="MobiDB-lite"/>
    </source>
</evidence>
<reference evidence="2" key="2">
    <citation type="submission" date="2023-04" db="EMBL/GenBank/DDBJ databases">
        <authorList>
            <person name="Bu L."/>
            <person name="Lu L."/>
            <person name="Laidemitt M.R."/>
            <person name="Zhang S.M."/>
            <person name="Mutuku M."/>
            <person name="Mkoji G."/>
            <person name="Steinauer M."/>
            <person name="Loker E.S."/>
        </authorList>
    </citation>
    <scope>NUCLEOTIDE SEQUENCE</scope>
    <source>
        <strain evidence="2">KasaAsao</strain>
        <tissue evidence="2">Whole Snail</tissue>
    </source>
</reference>
<reference evidence="2" key="1">
    <citation type="journal article" date="2023" name="PLoS Negl. Trop. Dis.">
        <title>A genome sequence for Biomphalaria pfeifferi, the major vector snail for the human-infecting parasite Schistosoma mansoni.</title>
        <authorList>
            <person name="Bu L."/>
            <person name="Lu L."/>
            <person name="Laidemitt M.R."/>
            <person name="Zhang S.M."/>
            <person name="Mutuku M."/>
            <person name="Mkoji G."/>
            <person name="Steinauer M."/>
            <person name="Loker E.S."/>
        </authorList>
    </citation>
    <scope>NUCLEOTIDE SEQUENCE</scope>
    <source>
        <strain evidence="2">KasaAsao</strain>
    </source>
</reference>
<dbReference type="Proteomes" id="UP001233172">
    <property type="component" value="Unassembled WGS sequence"/>
</dbReference>
<dbReference type="AlphaFoldDB" id="A0AAD8B940"/>